<feature type="region of interest" description="Disordered" evidence="1">
    <location>
        <begin position="74"/>
        <end position="104"/>
    </location>
</feature>
<feature type="compositionally biased region" description="Low complexity" evidence="1">
    <location>
        <begin position="79"/>
        <end position="90"/>
    </location>
</feature>
<dbReference type="AlphaFoldDB" id="A0A8K1FKG5"/>
<dbReference type="Proteomes" id="UP000794436">
    <property type="component" value="Unassembled WGS sequence"/>
</dbReference>
<gene>
    <name evidence="2" type="ORF">Poli38472_014286</name>
</gene>
<evidence type="ECO:0000256" key="1">
    <source>
        <dbReference type="SAM" id="MobiDB-lite"/>
    </source>
</evidence>
<keyword evidence="3" id="KW-1185">Reference proteome</keyword>
<sequence>MEPLASQPQPEPQPQLCETDVVTDSDVAAAIRDVERKEKRNARDRKRSQLKKQSMEEMRDLVRQLERAKEQLEARYGASLRSPSSSLSLRNTSENVSPNITTNGDTQLTRAQEQYLLMLRHIEELRRENREMTLDLAQRDLARSAVQNLLEHLEKQALVEYRADDADTPMMPMLPDDQLLEIAERVHRDIITALCHSPLMMPFTGAQVLGWTDFRSRLGTSVNFAIRKTFLHQSTEVLAEKTWEYISDGVKMRRLIPSYLSVEFNEIQRLNDNIMIIDRRTLDRRWLGPSKPGQGRVQPPLRTTYMLYRGRDEDGGYMLAMKTVDLPVFKANIAEGEMWCNVFYWIYLKSETLPNGEVATVTYFGGALKYLMEEIARDWLVELVFLAIRWESVAVSSSLLRFGDDEED</sequence>
<protein>
    <submittedName>
        <fullName evidence="2">Uncharacterized protein</fullName>
    </submittedName>
</protein>
<evidence type="ECO:0000313" key="3">
    <source>
        <dbReference type="Proteomes" id="UP000794436"/>
    </source>
</evidence>
<feature type="region of interest" description="Disordered" evidence="1">
    <location>
        <begin position="1"/>
        <end position="58"/>
    </location>
</feature>
<feature type="compositionally biased region" description="Basic residues" evidence="1">
    <location>
        <begin position="39"/>
        <end position="50"/>
    </location>
</feature>
<dbReference type="EMBL" id="SPLM01000041">
    <property type="protein sequence ID" value="TMW64169.1"/>
    <property type="molecule type" value="Genomic_DNA"/>
</dbReference>
<name>A0A8K1FKG5_PYTOL</name>
<reference evidence="2" key="1">
    <citation type="submission" date="2019-03" db="EMBL/GenBank/DDBJ databases">
        <title>Long read genome sequence of the mycoparasitic Pythium oligandrum ATCC 38472 isolated from sugarbeet rhizosphere.</title>
        <authorList>
            <person name="Gaulin E."/>
        </authorList>
    </citation>
    <scope>NUCLEOTIDE SEQUENCE</scope>
    <source>
        <strain evidence="2">ATCC 38472_TT</strain>
    </source>
</reference>
<organism evidence="2 3">
    <name type="scientific">Pythium oligandrum</name>
    <name type="common">Mycoparasitic fungus</name>
    <dbReference type="NCBI Taxonomy" id="41045"/>
    <lineage>
        <taxon>Eukaryota</taxon>
        <taxon>Sar</taxon>
        <taxon>Stramenopiles</taxon>
        <taxon>Oomycota</taxon>
        <taxon>Peronosporomycetes</taxon>
        <taxon>Pythiales</taxon>
        <taxon>Pythiaceae</taxon>
        <taxon>Pythium</taxon>
    </lineage>
</organism>
<proteinExistence type="predicted"/>
<dbReference type="OrthoDB" id="160631at2759"/>
<feature type="compositionally biased region" description="Polar residues" evidence="1">
    <location>
        <begin position="91"/>
        <end position="104"/>
    </location>
</feature>
<comment type="caution">
    <text evidence="2">The sequence shown here is derived from an EMBL/GenBank/DDBJ whole genome shotgun (WGS) entry which is preliminary data.</text>
</comment>
<accession>A0A8K1FKG5</accession>
<evidence type="ECO:0000313" key="2">
    <source>
        <dbReference type="EMBL" id="TMW64169.1"/>
    </source>
</evidence>